<dbReference type="Pfam" id="PF02733">
    <property type="entry name" value="Dak1"/>
    <property type="match status" value="1"/>
</dbReference>
<evidence type="ECO:0000313" key="2">
    <source>
        <dbReference type="EMBL" id="MBL1099513.1"/>
    </source>
</evidence>
<proteinExistence type="predicted"/>
<keyword evidence="2" id="KW-0808">Transferase</keyword>
<dbReference type="PANTHER" id="PTHR28629">
    <property type="entry name" value="TRIOKINASE/FMN CYCLASE"/>
    <property type="match status" value="1"/>
</dbReference>
<dbReference type="PANTHER" id="PTHR28629:SF4">
    <property type="entry name" value="TRIOKINASE_FMN CYCLASE"/>
    <property type="match status" value="1"/>
</dbReference>
<dbReference type="GO" id="GO:0016301">
    <property type="term" value="F:kinase activity"/>
    <property type="evidence" value="ECO:0007669"/>
    <property type="project" value="UniProtKB-KW"/>
</dbReference>
<evidence type="ECO:0000313" key="3">
    <source>
        <dbReference type="Proteomes" id="UP000634229"/>
    </source>
</evidence>
<sequence>MKTILNSPDSVVGDMLAGLSEAHSDIVRVDLAHRLCLPRRPLPAGKEAVISGGGSGHEPLHARFVGEGMLTSRSRRHFRLPHRRPRSPPQQLLLTPAQECCSW</sequence>
<name>A0ABS1NHF5_9ACTN</name>
<dbReference type="PROSITE" id="PS51481">
    <property type="entry name" value="DHAK"/>
    <property type="match status" value="1"/>
</dbReference>
<accession>A0ABS1NHF5</accession>
<organism evidence="2 3">
    <name type="scientific">Streptomyces coffeae</name>
    <dbReference type="NCBI Taxonomy" id="621382"/>
    <lineage>
        <taxon>Bacteria</taxon>
        <taxon>Bacillati</taxon>
        <taxon>Actinomycetota</taxon>
        <taxon>Actinomycetes</taxon>
        <taxon>Kitasatosporales</taxon>
        <taxon>Streptomycetaceae</taxon>
        <taxon>Streptomyces</taxon>
    </lineage>
</organism>
<evidence type="ECO:0000259" key="1">
    <source>
        <dbReference type="PROSITE" id="PS51481"/>
    </source>
</evidence>
<dbReference type="InterPro" id="IPR050861">
    <property type="entry name" value="Dihydroxyacetone_Kinase"/>
</dbReference>
<dbReference type="SUPFAM" id="SSF82549">
    <property type="entry name" value="DAK1/DegV-like"/>
    <property type="match status" value="1"/>
</dbReference>
<protein>
    <submittedName>
        <fullName evidence="2">Dihydroxyacetone kinase subunit DhaK</fullName>
    </submittedName>
</protein>
<dbReference type="Proteomes" id="UP000634229">
    <property type="component" value="Unassembled WGS sequence"/>
</dbReference>
<gene>
    <name evidence="2" type="ORF">JK363_23160</name>
</gene>
<dbReference type="Gene3D" id="3.40.50.10440">
    <property type="entry name" value="Dihydroxyacetone kinase, domain 1"/>
    <property type="match status" value="1"/>
</dbReference>
<dbReference type="InterPro" id="IPR004006">
    <property type="entry name" value="DhaK_dom"/>
</dbReference>
<keyword evidence="3" id="KW-1185">Reference proteome</keyword>
<reference evidence="2 3" key="1">
    <citation type="submission" date="2021-01" db="EMBL/GenBank/DDBJ databases">
        <title>WGS of actinomycetes isolated from Thailand.</title>
        <authorList>
            <person name="Thawai C."/>
        </authorList>
    </citation>
    <scope>NUCLEOTIDE SEQUENCE [LARGE SCALE GENOMIC DNA]</scope>
    <source>
        <strain evidence="2 3">CA1R205</strain>
    </source>
</reference>
<keyword evidence="2" id="KW-0418">Kinase</keyword>
<comment type="caution">
    <text evidence="2">The sequence shown here is derived from an EMBL/GenBank/DDBJ whole genome shotgun (WGS) entry which is preliminary data.</text>
</comment>
<dbReference type="EMBL" id="JAERRF010000013">
    <property type="protein sequence ID" value="MBL1099513.1"/>
    <property type="molecule type" value="Genomic_DNA"/>
</dbReference>
<feature type="domain" description="DhaK" evidence="1">
    <location>
        <begin position="7"/>
        <end position="103"/>
    </location>
</feature>